<evidence type="ECO:0000313" key="3">
    <source>
        <dbReference type="Proteomes" id="UP000234323"/>
    </source>
</evidence>
<accession>A0A2I1HPQ4</accession>
<reference evidence="2 3" key="1">
    <citation type="submission" date="2015-10" db="EMBL/GenBank/DDBJ databases">
        <title>Genome analyses suggest a sexual origin of heterokaryosis in a supposedly ancient asexual fungus.</title>
        <authorList>
            <person name="Ropars J."/>
            <person name="Sedzielewska K."/>
            <person name="Noel J."/>
            <person name="Charron P."/>
            <person name="Farinelli L."/>
            <person name="Marton T."/>
            <person name="Kruger M."/>
            <person name="Pelin A."/>
            <person name="Brachmann A."/>
            <person name="Corradi N."/>
        </authorList>
    </citation>
    <scope>NUCLEOTIDE SEQUENCE [LARGE SCALE GENOMIC DNA]</scope>
    <source>
        <strain evidence="2 3">A4</strain>
    </source>
</reference>
<sequence length="93" mass="11118">MSLLNFFFYFYCDDFDLESGSFLPMYVNLLPLNLPKLKIPKVAQQFLIVEFMLTTVIHCFIMFCCPYDYLTLRFISLKAYEKHFIQNYLGIKS</sequence>
<protein>
    <submittedName>
        <fullName evidence="2">Uncharacterized protein</fullName>
    </submittedName>
</protein>
<comment type="caution">
    <text evidence="2">The sequence shown here is derived from an EMBL/GenBank/DDBJ whole genome shotgun (WGS) entry which is preliminary data.</text>
</comment>
<keyword evidence="1" id="KW-1133">Transmembrane helix</keyword>
<gene>
    <name evidence="2" type="ORF">RhiirA4_484906</name>
</gene>
<dbReference type="AlphaFoldDB" id="A0A2I1HPQ4"/>
<organism evidence="2 3">
    <name type="scientific">Rhizophagus irregularis</name>
    <dbReference type="NCBI Taxonomy" id="588596"/>
    <lineage>
        <taxon>Eukaryota</taxon>
        <taxon>Fungi</taxon>
        <taxon>Fungi incertae sedis</taxon>
        <taxon>Mucoromycota</taxon>
        <taxon>Glomeromycotina</taxon>
        <taxon>Glomeromycetes</taxon>
        <taxon>Glomerales</taxon>
        <taxon>Glomeraceae</taxon>
        <taxon>Rhizophagus</taxon>
    </lineage>
</organism>
<keyword evidence="1" id="KW-0472">Membrane</keyword>
<evidence type="ECO:0000313" key="2">
    <source>
        <dbReference type="EMBL" id="PKY60783.1"/>
    </source>
</evidence>
<keyword evidence="1" id="KW-0812">Transmembrane</keyword>
<keyword evidence="3" id="KW-1185">Reference proteome</keyword>
<feature type="transmembrane region" description="Helical" evidence="1">
    <location>
        <begin position="46"/>
        <end position="70"/>
    </location>
</feature>
<dbReference type="Proteomes" id="UP000234323">
    <property type="component" value="Unassembled WGS sequence"/>
</dbReference>
<proteinExistence type="predicted"/>
<evidence type="ECO:0000256" key="1">
    <source>
        <dbReference type="SAM" id="Phobius"/>
    </source>
</evidence>
<dbReference type="EMBL" id="LLXI01004600">
    <property type="protein sequence ID" value="PKY60783.1"/>
    <property type="molecule type" value="Genomic_DNA"/>
</dbReference>
<name>A0A2I1HPQ4_9GLOM</name>